<evidence type="ECO:0000313" key="3">
    <source>
        <dbReference type="Proteomes" id="UP000003227"/>
    </source>
</evidence>
<sequence>MKIFIDTGSMWRCSMRNNKSKVLLGILCLATGMAVILSMLLPGWIWSALTALILIGCGALLFFC</sequence>
<dbReference type="EMBL" id="ADNX01000028">
    <property type="protein sequence ID" value="EFH08108.1"/>
    <property type="molecule type" value="Genomic_DNA"/>
</dbReference>
<organism evidence="2 3">
    <name type="scientific">Clostridioides difficile NAP08</name>
    <dbReference type="NCBI Taxonomy" id="525259"/>
    <lineage>
        <taxon>Bacteria</taxon>
        <taxon>Bacillati</taxon>
        <taxon>Bacillota</taxon>
        <taxon>Clostridia</taxon>
        <taxon>Peptostreptococcales</taxon>
        <taxon>Peptostreptococcaceae</taxon>
        <taxon>Clostridioides</taxon>
    </lineage>
</organism>
<accession>D5Q284</accession>
<keyword evidence="1" id="KW-0472">Membrane</keyword>
<dbReference type="Proteomes" id="UP000003227">
    <property type="component" value="Unassembled WGS sequence"/>
</dbReference>
<evidence type="ECO:0000313" key="2">
    <source>
        <dbReference type="EMBL" id="EFH08108.1"/>
    </source>
</evidence>
<gene>
    <name evidence="2" type="ORF">HMPREF0220_1016</name>
</gene>
<dbReference type="HOGENOM" id="CLU_207248_0_0_9"/>
<evidence type="ECO:0000256" key="1">
    <source>
        <dbReference type="SAM" id="Phobius"/>
    </source>
</evidence>
<feature type="transmembrane region" description="Helical" evidence="1">
    <location>
        <begin position="44"/>
        <end position="63"/>
    </location>
</feature>
<protein>
    <submittedName>
        <fullName evidence="2">Uncharacterized protein</fullName>
    </submittedName>
</protein>
<keyword evidence="1" id="KW-0812">Transmembrane</keyword>
<reference evidence="2 3" key="1">
    <citation type="submission" date="2010-05" db="EMBL/GenBank/DDBJ databases">
        <authorList>
            <person name="Qin X."/>
            <person name="Bachman B."/>
            <person name="Battles P."/>
            <person name="Bell A."/>
            <person name="Bess C."/>
            <person name="Bickham C."/>
            <person name="Chaboub L."/>
            <person name="Chen D."/>
            <person name="Coyle M."/>
            <person name="Deiros D.R."/>
            <person name="Dinh H."/>
            <person name="Forbes L."/>
            <person name="Fowler G."/>
            <person name="Francisco L."/>
            <person name="Fu Q."/>
            <person name="Gubbala S."/>
            <person name="Hale W."/>
            <person name="Han Y."/>
            <person name="Hemphill L."/>
            <person name="Highlander S.K."/>
            <person name="Hirani K."/>
            <person name="Hogues M."/>
            <person name="Jackson L."/>
            <person name="Jakkamsetti A."/>
            <person name="Javaid M."/>
            <person name="Jiang H."/>
            <person name="Korchina V."/>
            <person name="Kovar C."/>
            <person name="Lara F."/>
            <person name="Lee S."/>
            <person name="Mata R."/>
            <person name="Mathew T."/>
            <person name="Moen C."/>
            <person name="Morales K."/>
            <person name="Munidasa M."/>
            <person name="Nazareth L."/>
            <person name="Ngo R."/>
            <person name="Nguyen L."/>
            <person name="Okwuonu G."/>
            <person name="Ongeri F."/>
            <person name="Patil S."/>
            <person name="Petrosino J."/>
            <person name="Pham C."/>
            <person name="Pham P."/>
            <person name="Pu L.-L."/>
            <person name="Puazo M."/>
            <person name="Raj R."/>
            <person name="Reid J."/>
            <person name="Rouhana J."/>
            <person name="Saada N."/>
            <person name="Shang Y."/>
            <person name="Simmons D."/>
            <person name="Thornton R."/>
            <person name="Warren J."/>
            <person name="Weissenberger G."/>
            <person name="Zhang J."/>
            <person name="Zhang L."/>
            <person name="Zhou C."/>
            <person name="Zhu D."/>
            <person name="Muzny D."/>
            <person name="Worley K."/>
            <person name="Gibbs R."/>
        </authorList>
    </citation>
    <scope>NUCLEOTIDE SEQUENCE [LARGE SCALE GENOMIC DNA]</scope>
    <source>
        <strain evidence="2 3">NAP08</strain>
    </source>
</reference>
<dbReference type="AlphaFoldDB" id="D5Q284"/>
<name>D5Q284_CLODI</name>
<comment type="caution">
    <text evidence="2">The sequence shown here is derived from an EMBL/GenBank/DDBJ whole genome shotgun (WGS) entry which is preliminary data.</text>
</comment>
<keyword evidence="1" id="KW-1133">Transmembrane helix</keyword>
<proteinExistence type="predicted"/>